<comment type="caution">
    <text evidence="1">The sequence shown here is derived from an EMBL/GenBank/DDBJ whole genome shotgun (WGS) entry which is preliminary data.</text>
</comment>
<name>A0A420XWJ6_9PEZI</name>
<dbReference type="EMBL" id="QVQW01000124">
    <property type="protein sequence ID" value="RKU40042.1"/>
    <property type="molecule type" value="Genomic_DNA"/>
</dbReference>
<proteinExistence type="predicted"/>
<dbReference type="AlphaFoldDB" id="A0A420XWJ6"/>
<keyword evidence="2" id="KW-1185">Reference proteome</keyword>
<accession>A0A420XWJ6</accession>
<sequence>MSTDNCRVHCLLKTSEVLSYPTDEAQWHAWSHEMKGLFHLAGVYGTVFGITPDEDFRAWNSVIYWDKGFLRGREVDDNVLALCMLAASIAPEYKRMKQYHGLDLHSNPRRLWQYLEQSINGIRIGGYVN</sequence>
<protein>
    <submittedName>
        <fullName evidence="1">Uncharacterized protein</fullName>
    </submittedName>
</protein>
<reference evidence="1 2" key="1">
    <citation type="submission" date="2018-08" db="EMBL/GenBank/DDBJ databases">
        <title>Draft genome of the lignicolous fungus Coniochaeta pulveracea.</title>
        <authorList>
            <person name="Borstlap C.J."/>
            <person name="De Witt R.N."/>
            <person name="Botha A."/>
            <person name="Volschenk H."/>
        </authorList>
    </citation>
    <scope>NUCLEOTIDE SEQUENCE [LARGE SCALE GENOMIC DNA]</scope>
    <source>
        <strain evidence="1 2">CAB683</strain>
    </source>
</reference>
<dbReference type="Proteomes" id="UP000275385">
    <property type="component" value="Unassembled WGS sequence"/>
</dbReference>
<organism evidence="1 2">
    <name type="scientific">Coniochaeta pulveracea</name>
    <dbReference type="NCBI Taxonomy" id="177199"/>
    <lineage>
        <taxon>Eukaryota</taxon>
        <taxon>Fungi</taxon>
        <taxon>Dikarya</taxon>
        <taxon>Ascomycota</taxon>
        <taxon>Pezizomycotina</taxon>
        <taxon>Sordariomycetes</taxon>
        <taxon>Sordariomycetidae</taxon>
        <taxon>Coniochaetales</taxon>
        <taxon>Coniochaetaceae</taxon>
        <taxon>Coniochaeta</taxon>
    </lineage>
</organism>
<evidence type="ECO:0000313" key="1">
    <source>
        <dbReference type="EMBL" id="RKU40042.1"/>
    </source>
</evidence>
<evidence type="ECO:0000313" key="2">
    <source>
        <dbReference type="Proteomes" id="UP000275385"/>
    </source>
</evidence>
<gene>
    <name evidence="1" type="ORF">DL546_000703</name>
</gene>